<dbReference type="GO" id="GO:0016020">
    <property type="term" value="C:membrane"/>
    <property type="evidence" value="ECO:0007669"/>
    <property type="project" value="UniProtKB-SubCell"/>
</dbReference>
<dbReference type="OrthoDB" id="1666796at2759"/>
<feature type="transmembrane region" description="Helical" evidence="7">
    <location>
        <begin position="387"/>
        <end position="406"/>
    </location>
</feature>
<comment type="subcellular location">
    <subcellularLocation>
        <location evidence="1">Membrane</location>
        <topology evidence="1">Multi-pass membrane protein</topology>
    </subcellularLocation>
</comment>
<feature type="transmembrane region" description="Helical" evidence="7">
    <location>
        <begin position="572"/>
        <end position="597"/>
    </location>
</feature>
<dbReference type="GO" id="GO:0072657">
    <property type="term" value="P:protein localization to membrane"/>
    <property type="evidence" value="ECO:0007669"/>
    <property type="project" value="TreeGrafter"/>
</dbReference>
<feature type="transmembrane region" description="Helical" evidence="7">
    <location>
        <begin position="541"/>
        <end position="560"/>
    </location>
</feature>
<name>A0A9P6QET8_9FUNG</name>
<dbReference type="EMBL" id="JAAAJB010000096">
    <property type="protein sequence ID" value="KAG0266322.1"/>
    <property type="molecule type" value="Genomic_DNA"/>
</dbReference>
<dbReference type="PANTHER" id="PTHR10766:SF41">
    <property type="entry name" value="TRANSMEMBRANE 9 SUPERFAMILY MEMBER 3"/>
    <property type="match status" value="1"/>
</dbReference>
<dbReference type="InterPro" id="IPR004240">
    <property type="entry name" value="EMP70"/>
</dbReference>
<dbReference type="Pfam" id="PF02990">
    <property type="entry name" value="EMP70"/>
    <property type="match status" value="1"/>
</dbReference>
<evidence type="ECO:0000313" key="9">
    <source>
        <dbReference type="Proteomes" id="UP000807716"/>
    </source>
</evidence>
<gene>
    <name evidence="8" type="ORF">DFQ27_009858</name>
</gene>
<feature type="transmembrane region" description="Helical" evidence="7">
    <location>
        <begin position="418"/>
        <end position="443"/>
    </location>
</feature>
<evidence type="ECO:0000313" key="8">
    <source>
        <dbReference type="EMBL" id="KAG0266322.1"/>
    </source>
</evidence>
<evidence type="ECO:0000256" key="3">
    <source>
        <dbReference type="ARBA" id="ARBA00022692"/>
    </source>
</evidence>
<evidence type="ECO:0000256" key="5">
    <source>
        <dbReference type="ARBA" id="ARBA00022989"/>
    </source>
</evidence>
<sequence>MREHQVVVWHYWCSSCAILTYPKNAFKPQQKATSNLEIGSVIFGGTKFDTAAVYGEFEDVVVWANTVGPINNRQETYEYFQLPYCKGSGTVEHRHETLGEALLGMELVNSGIPIKFKRNYAGQSICGTKTLTLEEIKTFHYAVANEYWFQYFIDDLPVWGMVGKVDKATNEVFLYTHVRFEIHYNKDQIVFAKVIPDTTVQLDLRNNVQKVDFTYSVQWDTSDTEFKDRFQHYLDSDFFENKIHWFSICNSLMMVLFLTGFASALWIRYLRRDFARYDKEVGLNDFDHDLGDDYGWKQIHGDVFRPPANLMTFAVFLGTGHQLAWTSFFAILYTIFGQEWTERASILTATIFIYAFMAPISGYTAASTYSKYGGRDWVKAMLMTASFWPGTVGVVTGLNNAIAIYYTSSRAIPFGTMMALLSIWLFITLPLTFIGTIIGRHYAGQGNFPCRVHPIPRQIPEKVWYAEPIVVIAMGGVLPFASIFIEIYFLFTSFWSYKVYYVYGFMLLVFAIVILVTACVTVVSTYFVINTEDYRWHWMSLATCGSTAGYVYIYAVYYFMHRTRMSGLFQTMFYFGNTALACMAIFLILGSVGYVAANKFMTTIYRNVKLD</sequence>
<evidence type="ECO:0000256" key="2">
    <source>
        <dbReference type="ARBA" id="ARBA00005227"/>
    </source>
</evidence>
<keyword evidence="5 7" id="KW-1133">Transmembrane helix</keyword>
<dbReference type="PANTHER" id="PTHR10766">
    <property type="entry name" value="TRANSMEMBRANE 9 SUPERFAMILY PROTEIN"/>
    <property type="match status" value="1"/>
</dbReference>
<organism evidence="8 9">
    <name type="scientific">Actinomortierella ambigua</name>
    <dbReference type="NCBI Taxonomy" id="1343610"/>
    <lineage>
        <taxon>Eukaryota</taxon>
        <taxon>Fungi</taxon>
        <taxon>Fungi incertae sedis</taxon>
        <taxon>Mucoromycota</taxon>
        <taxon>Mortierellomycotina</taxon>
        <taxon>Mortierellomycetes</taxon>
        <taxon>Mortierellales</taxon>
        <taxon>Mortierellaceae</taxon>
        <taxon>Actinomortierella</taxon>
    </lineage>
</organism>
<accession>A0A9P6QET8</accession>
<keyword evidence="6 7" id="KW-0472">Membrane</keyword>
<dbReference type="Proteomes" id="UP000807716">
    <property type="component" value="Unassembled WGS sequence"/>
</dbReference>
<evidence type="ECO:0000256" key="4">
    <source>
        <dbReference type="ARBA" id="ARBA00022729"/>
    </source>
</evidence>
<feature type="transmembrane region" description="Helical" evidence="7">
    <location>
        <begin position="345"/>
        <end position="366"/>
    </location>
</feature>
<feature type="transmembrane region" description="Helical" evidence="7">
    <location>
        <begin position="245"/>
        <end position="267"/>
    </location>
</feature>
<keyword evidence="3 7" id="KW-0812">Transmembrane</keyword>
<evidence type="ECO:0000256" key="6">
    <source>
        <dbReference type="ARBA" id="ARBA00023136"/>
    </source>
</evidence>
<protein>
    <recommendedName>
        <fullName evidence="7">Transmembrane 9 superfamily member</fullName>
    </recommendedName>
</protein>
<evidence type="ECO:0000256" key="1">
    <source>
        <dbReference type="ARBA" id="ARBA00004141"/>
    </source>
</evidence>
<proteinExistence type="inferred from homology"/>
<comment type="caution">
    <text evidence="8">The sequence shown here is derived from an EMBL/GenBank/DDBJ whole genome shotgun (WGS) entry which is preliminary data.</text>
</comment>
<keyword evidence="4" id="KW-0732">Signal</keyword>
<keyword evidence="9" id="KW-1185">Reference proteome</keyword>
<comment type="similarity">
    <text evidence="2 7">Belongs to the nonaspanin (TM9SF) (TC 9.A.2) family.</text>
</comment>
<evidence type="ECO:0000256" key="7">
    <source>
        <dbReference type="RuleBase" id="RU363079"/>
    </source>
</evidence>
<feature type="transmembrane region" description="Helical" evidence="7">
    <location>
        <begin position="503"/>
        <end position="529"/>
    </location>
</feature>
<reference evidence="8" key="1">
    <citation type="journal article" date="2020" name="Fungal Divers.">
        <title>Resolving the Mortierellaceae phylogeny through synthesis of multi-gene phylogenetics and phylogenomics.</title>
        <authorList>
            <person name="Vandepol N."/>
            <person name="Liber J."/>
            <person name="Desiro A."/>
            <person name="Na H."/>
            <person name="Kennedy M."/>
            <person name="Barry K."/>
            <person name="Grigoriev I.V."/>
            <person name="Miller A.N."/>
            <person name="O'Donnell K."/>
            <person name="Stajich J.E."/>
            <person name="Bonito G."/>
        </authorList>
    </citation>
    <scope>NUCLEOTIDE SEQUENCE</scope>
    <source>
        <strain evidence="8">BC1065</strain>
    </source>
</reference>
<dbReference type="AlphaFoldDB" id="A0A9P6QET8"/>
<feature type="transmembrane region" description="Helical" evidence="7">
    <location>
        <begin position="310"/>
        <end position="333"/>
    </location>
</feature>
<feature type="transmembrane region" description="Helical" evidence="7">
    <location>
        <begin position="464"/>
        <end position="491"/>
    </location>
</feature>